<keyword evidence="4" id="KW-0788">Thiol protease</keyword>
<dbReference type="InterPro" id="IPR038765">
    <property type="entry name" value="Papain-like_cys_pep_sf"/>
</dbReference>
<comment type="caution">
    <text evidence="6">The sequence shown here is derived from an EMBL/GenBank/DDBJ whole genome shotgun (WGS) entry which is preliminary data.</text>
</comment>
<evidence type="ECO:0000256" key="4">
    <source>
        <dbReference type="ARBA" id="ARBA00022807"/>
    </source>
</evidence>
<keyword evidence="2" id="KW-0645">Protease</keyword>
<reference evidence="6" key="2">
    <citation type="journal article" date="2021" name="PeerJ">
        <title>Extensive microbial diversity within the chicken gut microbiome revealed by metagenomics and culture.</title>
        <authorList>
            <person name="Gilroy R."/>
            <person name="Ravi A."/>
            <person name="Getino M."/>
            <person name="Pursley I."/>
            <person name="Horton D.L."/>
            <person name="Alikhan N.F."/>
            <person name="Baker D."/>
            <person name="Gharbi K."/>
            <person name="Hall N."/>
            <person name="Watson M."/>
            <person name="Adriaenssens E.M."/>
            <person name="Foster-Nyarko E."/>
            <person name="Jarju S."/>
            <person name="Secka A."/>
            <person name="Antonio M."/>
            <person name="Oren A."/>
            <person name="Chaudhuri R.R."/>
            <person name="La Ragione R."/>
            <person name="Hildebrand F."/>
            <person name="Pallen M.J."/>
        </authorList>
    </citation>
    <scope>NUCLEOTIDE SEQUENCE</scope>
    <source>
        <strain evidence="6">ChiSjej4B22-8148</strain>
    </source>
</reference>
<evidence type="ECO:0000256" key="2">
    <source>
        <dbReference type="ARBA" id="ARBA00022670"/>
    </source>
</evidence>
<evidence type="ECO:0000313" key="7">
    <source>
        <dbReference type="Proteomes" id="UP000886757"/>
    </source>
</evidence>
<reference evidence="6" key="1">
    <citation type="submission" date="2020-10" db="EMBL/GenBank/DDBJ databases">
        <authorList>
            <person name="Gilroy R."/>
        </authorList>
    </citation>
    <scope>NUCLEOTIDE SEQUENCE</scope>
    <source>
        <strain evidence="6">ChiSjej4B22-8148</strain>
    </source>
</reference>
<dbReference type="InterPro" id="IPR000064">
    <property type="entry name" value="NLP_P60_dom"/>
</dbReference>
<proteinExistence type="inferred from homology"/>
<evidence type="ECO:0000259" key="5">
    <source>
        <dbReference type="PROSITE" id="PS51935"/>
    </source>
</evidence>
<dbReference type="PANTHER" id="PTHR47053:SF1">
    <property type="entry name" value="MUREIN DD-ENDOPEPTIDASE MEPH-RELATED"/>
    <property type="match status" value="1"/>
</dbReference>
<evidence type="ECO:0000256" key="1">
    <source>
        <dbReference type="ARBA" id="ARBA00007074"/>
    </source>
</evidence>
<dbReference type="InterPro" id="IPR051202">
    <property type="entry name" value="Peptidase_C40"/>
</dbReference>
<accession>A0A9D1ABY8</accession>
<dbReference type="AlphaFoldDB" id="A0A9D1ABY8"/>
<dbReference type="SUPFAM" id="SSF54001">
    <property type="entry name" value="Cysteine proteinases"/>
    <property type="match status" value="1"/>
</dbReference>
<dbReference type="PROSITE" id="PS51935">
    <property type="entry name" value="NLPC_P60"/>
    <property type="match status" value="1"/>
</dbReference>
<feature type="domain" description="NlpC/P60" evidence="5">
    <location>
        <begin position="170"/>
        <end position="292"/>
    </location>
</feature>
<sequence length="300" mass="34301">METAVVQVPRGFLYEEPEFADHKGSFYKVADEIFMGWAVGILEEKDGVCRVTTHHGYKGYMDAAQLLRISEKELREREEKKEICYLQAGLTDVMDIPKVEGRVLTSLTRGSFVRPLSEKEGGYQRIRLSDGQEGYVPEKSLKKRQDTDRFLYEAGWDFHSQRLPEGTAEESFRKKVTDTARSYLGTQYRWGGKSAQGIDCSGMAFMSYFLNGILIYRDASIQKEFPIKEIPLEKIKPADLLFFPGHVAMYLGEGKYIHSTAYRESFGCVINSLRPEDEDYRADLKEKLTMAGSLEIFLQA</sequence>
<dbReference type="EMBL" id="DVGK01000082">
    <property type="protein sequence ID" value="HIR13728.1"/>
    <property type="molecule type" value="Genomic_DNA"/>
</dbReference>
<organism evidence="6 7">
    <name type="scientific">Candidatus Choladousia intestinavium</name>
    <dbReference type="NCBI Taxonomy" id="2840727"/>
    <lineage>
        <taxon>Bacteria</taxon>
        <taxon>Bacillati</taxon>
        <taxon>Bacillota</taxon>
        <taxon>Clostridia</taxon>
        <taxon>Lachnospirales</taxon>
        <taxon>Lachnospiraceae</taxon>
        <taxon>Lachnospiraceae incertae sedis</taxon>
        <taxon>Candidatus Choladousia</taxon>
    </lineage>
</organism>
<evidence type="ECO:0000313" key="6">
    <source>
        <dbReference type="EMBL" id="HIR13728.1"/>
    </source>
</evidence>
<dbReference type="Gene3D" id="2.30.30.40">
    <property type="entry name" value="SH3 Domains"/>
    <property type="match status" value="1"/>
</dbReference>
<comment type="similarity">
    <text evidence="1">Belongs to the peptidase C40 family.</text>
</comment>
<dbReference type="PANTHER" id="PTHR47053">
    <property type="entry name" value="MUREIN DD-ENDOPEPTIDASE MEPH-RELATED"/>
    <property type="match status" value="1"/>
</dbReference>
<dbReference type="Proteomes" id="UP000886757">
    <property type="component" value="Unassembled WGS sequence"/>
</dbReference>
<dbReference type="Gene3D" id="3.90.1720.10">
    <property type="entry name" value="endopeptidase domain like (from Nostoc punctiforme)"/>
    <property type="match status" value="1"/>
</dbReference>
<gene>
    <name evidence="6" type="ORF">IAB31_07380</name>
</gene>
<keyword evidence="3" id="KW-0378">Hydrolase</keyword>
<dbReference type="GO" id="GO:0006508">
    <property type="term" value="P:proteolysis"/>
    <property type="evidence" value="ECO:0007669"/>
    <property type="project" value="UniProtKB-KW"/>
</dbReference>
<dbReference type="Pfam" id="PF00877">
    <property type="entry name" value="NLPC_P60"/>
    <property type="match status" value="1"/>
</dbReference>
<name>A0A9D1ABY8_9FIRM</name>
<protein>
    <submittedName>
        <fullName evidence="6">C40 family peptidase</fullName>
    </submittedName>
</protein>
<dbReference type="GO" id="GO:0008234">
    <property type="term" value="F:cysteine-type peptidase activity"/>
    <property type="evidence" value="ECO:0007669"/>
    <property type="project" value="UniProtKB-KW"/>
</dbReference>
<evidence type="ECO:0000256" key="3">
    <source>
        <dbReference type="ARBA" id="ARBA00022801"/>
    </source>
</evidence>